<evidence type="ECO:0000256" key="5">
    <source>
        <dbReference type="ARBA" id="ARBA00022630"/>
    </source>
</evidence>
<keyword evidence="9" id="KW-0274">FAD</keyword>
<dbReference type="GO" id="GO:0005524">
    <property type="term" value="F:ATP binding"/>
    <property type="evidence" value="ECO:0007669"/>
    <property type="project" value="UniProtKB-UniRule"/>
</dbReference>
<dbReference type="InterPro" id="IPR050117">
    <property type="entry name" value="MAPK"/>
</dbReference>
<keyword evidence="13" id="KW-0472">Membrane</keyword>
<dbReference type="PANTHER" id="PTHR24055">
    <property type="entry name" value="MITOGEN-ACTIVATED PROTEIN KINASE"/>
    <property type="match status" value="1"/>
</dbReference>
<dbReference type="InterPro" id="IPR020946">
    <property type="entry name" value="Flavin_mOase-like"/>
</dbReference>
<dbReference type="InterPro" id="IPR000960">
    <property type="entry name" value="Flavin_mOase"/>
</dbReference>
<dbReference type="InterPro" id="IPR011009">
    <property type="entry name" value="Kinase-like_dom_sf"/>
</dbReference>
<proteinExistence type="predicted"/>
<keyword evidence="5" id="KW-0285">Flavoprotein</keyword>
<evidence type="ECO:0000256" key="13">
    <source>
        <dbReference type="SAM" id="Phobius"/>
    </source>
</evidence>
<dbReference type="Pfam" id="PF00069">
    <property type="entry name" value="Pkinase"/>
    <property type="match status" value="1"/>
</dbReference>
<dbReference type="Gene3D" id="3.30.200.20">
    <property type="entry name" value="Phosphorylase Kinase, domain 1"/>
    <property type="match status" value="1"/>
</dbReference>
<dbReference type="EC" id="2.7.11.24" evidence="2"/>
<evidence type="ECO:0000256" key="3">
    <source>
        <dbReference type="ARBA" id="ARBA00022527"/>
    </source>
</evidence>
<dbReference type="Proteomes" id="UP000663823">
    <property type="component" value="Unassembled WGS sequence"/>
</dbReference>
<dbReference type="GO" id="GO:0050661">
    <property type="term" value="F:NADP binding"/>
    <property type="evidence" value="ECO:0007669"/>
    <property type="project" value="InterPro"/>
</dbReference>
<evidence type="ECO:0000256" key="2">
    <source>
        <dbReference type="ARBA" id="ARBA00012411"/>
    </source>
</evidence>
<evidence type="ECO:0000256" key="6">
    <source>
        <dbReference type="ARBA" id="ARBA00022679"/>
    </source>
</evidence>
<accession>A0A818UJ10</accession>
<dbReference type="EMBL" id="CAJOAX010001271">
    <property type="protein sequence ID" value="CAF3701272.1"/>
    <property type="molecule type" value="Genomic_DNA"/>
</dbReference>
<protein>
    <recommendedName>
        <fullName evidence="2">mitogen-activated protein kinase</fullName>
        <ecNumber evidence="2">2.7.11.24</ecNumber>
    </recommendedName>
</protein>
<evidence type="ECO:0000256" key="12">
    <source>
        <dbReference type="PROSITE-ProRule" id="PRU10141"/>
    </source>
</evidence>
<name>A0A818UJ10_9BILA</name>
<organism evidence="15 16">
    <name type="scientific">Rotaria sordida</name>
    <dbReference type="NCBI Taxonomy" id="392033"/>
    <lineage>
        <taxon>Eukaryota</taxon>
        <taxon>Metazoa</taxon>
        <taxon>Spiralia</taxon>
        <taxon>Gnathifera</taxon>
        <taxon>Rotifera</taxon>
        <taxon>Eurotatoria</taxon>
        <taxon>Bdelloidea</taxon>
        <taxon>Philodinida</taxon>
        <taxon>Philodinidae</taxon>
        <taxon>Rotaria</taxon>
    </lineage>
</organism>
<gene>
    <name evidence="15" type="ORF">OTI717_LOCUS12548</name>
</gene>
<dbReference type="Gene3D" id="3.50.50.60">
    <property type="entry name" value="FAD/NAD(P)-binding domain"/>
    <property type="match status" value="2"/>
</dbReference>
<evidence type="ECO:0000313" key="16">
    <source>
        <dbReference type="Proteomes" id="UP000663823"/>
    </source>
</evidence>
<dbReference type="InterPro" id="IPR017441">
    <property type="entry name" value="Protein_kinase_ATP_BS"/>
</dbReference>
<feature type="transmembrane region" description="Helical" evidence="13">
    <location>
        <begin position="864"/>
        <end position="884"/>
    </location>
</feature>
<keyword evidence="8" id="KW-0418">Kinase</keyword>
<evidence type="ECO:0000256" key="1">
    <source>
        <dbReference type="ARBA" id="ARBA00001946"/>
    </source>
</evidence>
<reference evidence="15" key="1">
    <citation type="submission" date="2021-02" db="EMBL/GenBank/DDBJ databases">
        <authorList>
            <person name="Nowell W R."/>
        </authorList>
    </citation>
    <scope>NUCLEOTIDE SEQUENCE</scope>
</reference>
<feature type="transmembrane region" description="Helical" evidence="13">
    <location>
        <begin position="745"/>
        <end position="767"/>
    </location>
</feature>
<dbReference type="PRINTS" id="PR00370">
    <property type="entry name" value="FMOXYGENASE"/>
</dbReference>
<dbReference type="AlphaFoldDB" id="A0A818UJ10"/>
<keyword evidence="3" id="KW-0723">Serine/threonine-protein kinase</keyword>
<dbReference type="GO" id="GO:0004707">
    <property type="term" value="F:MAP kinase activity"/>
    <property type="evidence" value="ECO:0007669"/>
    <property type="project" value="UniProtKB-EC"/>
</dbReference>
<feature type="binding site" evidence="12">
    <location>
        <position position="57"/>
    </location>
    <ligand>
        <name>ATP</name>
        <dbReference type="ChEBI" id="CHEBI:30616"/>
    </ligand>
</feature>
<keyword evidence="11" id="KW-0560">Oxidoreductase</keyword>
<evidence type="ECO:0000256" key="11">
    <source>
        <dbReference type="ARBA" id="ARBA00023002"/>
    </source>
</evidence>
<keyword evidence="13" id="KW-1133">Transmembrane helix</keyword>
<comment type="cofactor">
    <cofactor evidence="1">
        <name>Mg(2+)</name>
        <dbReference type="ChEBI" id="CHEBI:18420"/>
    </cofactor>
</comment>
<dbReference type="PROSITE" id="PS00107">
    <property type="entry name" value="PROTEIN_KINASE_ATP"/>
    <property type="match status" value="1"/>
</dbReference>
<evidence type="ECO:0000256" key="10">
    <source>
        <dbReference type="ARBA" id="ARBA00022840"/>
    </source>
</evidence>
<dbReference type="FunFam" id="1.10.510.10:FF:000624">
    <property type="entry name" value="Mitogen-activated protein kinase"/>
    <property type="match status" value="1"/>
</dbReference>
<evidence type="ECO:0000259" key="14">
    <source>
        <dbReference type="PROSITE" id="PS50011"/>
    </source>
</evidence>
<evidence type="ECO:0000256" key="9">
    <source>
        <dbReference type="ARBA" id="ARBA00022827"/>
    </source>
</evidence>
<dbReference type="InterPro" id="IPR036188">
    <property type="entry name" value="FAD/NAD-bd_sf"/>
</dbReference>
<keyword evidence="4" id="KW-0597">Phosphoprotein</keyword>
<dbReference type="SUPFAM" id="SSF56112">
    <property type="entry name" value="Protein kinase-like (PK-like)"/>
    <property type="match status" value="1"/>
</dbReference>
<dbReference type="SMART" id="SM00220">
    <property type="entry name" value="S_TKc"/>
    <property type="match status" value="1"/>
</dbReference>
<dbReference type="Pfam" id="PF00743">
    <property type="entry name" value="FMO-like"/>
    <property type="match status" value="2"/>
</dbReference>
<dbReference type="Gene3D" id="1.10.510.10">
    <property type="entry name" value="Transferase(Phosphotransferase) domain 1"/>
    <property type="match status" value="1"/>
</dbReference>
<keyword evidence="13" id="KW-0812">Transmembrane</keyword>
<keyword evidence="6" id="KW-0808">Transferase</keyword>
<dbReference type="InterPro" id="IPR000719">
    <property type="entry name" value="Prot_kinase_dom"/>
</dbReference>
<keyword evidence="10 12" id="KW-0067">ATP-binding</keyword>
<evidence type="ECO:0000256" key="4">
    <source>
        <dbReference type="ARBA" id="ARBA00022553"/>
    </source>
</evidence>
<dbReference type="FunFam" id="3.30.200.20:FF:000028">
    <property type="entry name" value="Mitogen-activated protein kinase"/>
    <property type="match status" value="1"/>
</dbReference>
<keyword evidence="7 12" id="KW-0547">Nucleotide-binding</keyword>
<feature type="domain" description="Protein kinase" evidence="14">
    <location>
        <begin position="27"/>
        <end position="327"/>
    </location>
</feature>
<evidence type="ECO:0000256" key="7">
    <source>
        <dbReference type="ARBA" id="ARBA00022741"/>
    </source>
</evidence>
<comment type="caution">
    <text evidence="15">The sequence shown here is derived from an EMBL/GenBank/DDBJ whole genome shotgun (WGS) entry which is preliminary data.</text>
</comment>
<evidence type="ECO:0000313" key="15">
    <source>
        <dbReference type="EMBL" id="CAF3701272.1"/>
    </source>
</evidence>
<dbReference type="PROSITE" id="PS50011">
    <property type="entry name" value="PROTEIN_KINASE_DOM"/>
    <property type="match status" value="1"/>
</dbReference>
<evidence type="ECO:0000256" key="8">
    <source>
        <dbReference type="ARBA" id="ARBA00022777"/>
    </source>
</evidence>
<dbReference type="SUPFAM" id="SSF51905">
    <property type="entry name" value="FAD/NAD(P)-binding domain"/>
    <property type="match status" value="2"/>
</dbReference>
<dbReference type="GO" id="GO:0004499">
    <property type="term" value="F:N,N-dimethylaniline monooxygenase activity"/>
    <property type="evidence" value="ECO:0007669"/>
    <property type="project" value="InterPro"/>
</dbReference>
<dbReference type="GO" id="GO:0050660">
    <property type="term" value="F:flavin adenine dinucleotide binding"/>
    <property type="evidence" value="ECO:0007669"/>
    <property type="project" value="InterPro"/>
</dbReference>
<sequence length="886" mass="102508">MAFNNNEQGEWYTVSCGQCTFTLPVRYQNLGLIGQGTYGIVVRATDTATGKYVAIKKLLRPFQTHIHAKRTYRELKLLMYLNHPDAQVIQLYNVFTPEQDVNEFQTLYLVLNFVDRDLNRFILQRVPFTEQVIKLTIYSILRGLKFIHSAGILHRDLKPANIGVDRHNNVSILDFGLARVASTGTHTDYVSTRWWRAPEIYVNEKKYNEKVDIWSVGCIMAELILLKPLFPGKDTIDQLNKIFDIIGTPDSKTLQEICTPEASAYISRMEYKPKANFNELFGFKYDPLTETPISGVSSEGVDLLDRLLSFDPRQRPTAEEALNYPFLKLYHEPMEEPTIETMIDEHLDTEYTKEQWKSKTMSRSKTVAIIGAGACGLVCAKVLLDDGFNVSLFDRQEELGGIWSSKLAYADLHSQQPGGTLEFSDLYDGVEFASWQHIHEYLQKYADLFHITERIQFQTRVISVFKDDLKNDNIPWIIQTETIHGKKETHEFDFVIVASGLYSEPYIPIYRGQSHFAGSIVSPFDIKSHKQLVNKRIIIVGGGKCATDMAALAGRYARSCYLVFRKAHWMIPRRIMNGLLPVRILCTRALSIPFIPIPGAPYGSLFRFLHKQFPKIFTTMIDILSNDMMSIHGPNLFNDKIFIPQYSFQNIENISIIPNDFIRLKHEGHIIGKLGTIDEIIDETTIRLNSGEKLQADMIISATGYIRRFHFFSEEHTQMMGLKTLNEDITFNLYRRVIPIGIPNIAFIGFTGSLGLWMIAEVASHWISNYFLKRLKLPDSEEKMYEEIETHHTFVKKIFNRSEYDYRYYWSAPLEIYLNDMGLTLHRTSNWISEYFGIYRPERLKDLHDERKIIAETGHKPRHFYFSFKLNVILIVILIFIYLICF</sequence>